<reference evidence="2" key="1">
    <citation type="submission" date="2014-09" db="EMBL/GenBank/DDBJ databases">
        <authorList>
            <person name="Sharma Rahul"/>
            <person name="Thines Marco"/>
        </authorList>
    </citation>
    <scope>NUCLEOTIDE SEQUENCE [LARGE SCALE GENOMIC DNA]</scope>
</reference>
<evidence type="ECO:0000313" key="2">
    <source>
        <dbReference type="Proteomes" id="UP000054928"/>
    </source>
</evidence>
<dbReference type="RefSeq" id="XP_024585245.1">
    <property type="nucleotide sequence ID" value="XM_024720003.1"/>
</dbReference>
<proteinExistence type="predicted"/>
<dbReference type="EMBL" id="CCYD01003042">
    <property type="protein sequence ID" value="CEG48876.1"/>
    <property type="molecule type" value="Genomic_DNA"/>
</dbReference>
<dbReference type="Proteomes" id="UP000054928">
    <property type="component" value="Unassembled WGS sequence"/>
</dbReference>
<evidence type="ECO:0000313" key="1">
    <source>
        <dbReference type="EMBL" id="CEG48876.1"/>
    </source>
</evidence>
<name>A0A0P1B550_PLAHL</name>
<dbReference type="AlphaFoldDB" id="A0A0P1B550"/>
<organism evidence="1 2">
    <name type="scientific">Plasmopara halstedii</name>
    <name type="common">Downy mildew of sunflower</name>
    <dbReference type="NCBI Taxonomy" id="4781"/>
    <lineage>
        <taxon>Eukaryota</taxon>
        <taxon>Sar</taxon>
        <taxon>Stramenopiles</taxon>
        <taxon>Oomycota</taxon>
        <taxon>Peronosporomycetes</taxon>
        <taxon>Peronosporales</taxon>
        <taxon>Peronosporaceae</taxon>
        <taxon>Plasmopara</taxon>
    </lineage>
</organism>
<keyword evidence="2" id="KW-1185">Reference proteome</keyword>
<accession>A0A0P1B550</accession>
<protein>
    <submittedName>
        <fullName evidence="1">Uncharacterized protein</fullName>
    </submittedName>
</protein>
<sequence length="278" mass="32212">MEDRGTGFSAIKRSKLEIKGLKTNLAIELDQLQKSLERFENIVINDLENKRLPASARSENMKLASPVEERQQQMQIDQRKLEIDYHTLRTKLLNAIRPTETSLKEYHDEVAIIKDNLYFDLRILFAKTEYDKRCIQRNDKFEELRKKIESLALDGSRSSFDSMMKACTMLEFGPIDINSEGLDNIFDAPQYRVLYEFAERLANEKIVVSGSYRLYLITSAVANLMKEMLRQRFNYTFDTIPAPQNAFATLAEFCILRSDENALTTKKLLEQLGLVMQA</sequence>
<dbReference type="GeneID" id="36401728"/>